<evidence type="ECO:0000259" key="4">
    <source>
        <dbReference type="Pfam" id="PF00127"/>
    </source>
</evidence>
<feature type="chain" id="PRO_5012770334" evidence="3">
    <location>
        <begin position="20"/>
        <end position="138"/>
    </location>
</feature>
<evidence type="ECO:0000256" key="2">
    <source>
        <dbReference type="ARBA" id="ARBA00023008"/>
    </source>
</evidence>
<gene>
    <name evidence="5" type="ORF">SAMN05444339_101673</name>
</gene>
<dbReference type="Pfam" id="PF00127">
    <property type="entry name" value="Copper-bind"/>
    <property type="match status" value="1"/>
</dbReference>
<dbReference type="PROSITE" id="PS51257">
    <property type="entry name" value="PROKAR_LIPOPROTEIN"/>
    <property type="match status" value="1"/>
</dbReference>
<dbReference type="EMBL" id="FQUE01000001">
    <property type="protein sequence ID" value="SHE54380.1"/>
    <property type="molecule type" value="Genomic_DNA"/>
</dbReference>
<dbReference type="SUPFAM" id="SSF49503">
    <property type="entry name" value="Cupredoxins"/>
    <property type="match status" value="1"/>
</dbReference>
<reference evidence="6" key="1">
    <citation type="submission" date="2016-11" db="EMBL/GenBank/DDBJ databases">
        <authorList>
            <person name="Varghese N."/>
            <person name="Submissions S."/>
        </authorList>
    </citation>
    <scope>NUCLEOTIDE SEQUENCE [LARGE SCALE GENOMIC DNA]</scope>
    <source>
        <strain evidence="6">DSM 29326</strain>
    </source>
</reference>
<dbReference type="InterPro" id="IPR000923">
    <property type="entry name" value="BlueCu_1"/>
</dbReference>
<keyword evidence="3" id="KW-0732">Signal</keyword>
<dbReference type="Proteomes" id="UP000183987">
    <property type="component" value="Unassembled WGS sequence"/>
</dbReference>
<dbReference type="GO" id="GO:0009055">
    <property type="term" value="F:electron transfer activity"/>
    <property type="evidence" value="ECO:0007669"/>
    <property type="project" value="InterPro"/>
</dbReference>
<evidence type="ECO:0000256" key="1">
    <source>
        <dbReference type="ARBA" id="ARBA00022723"/>
    </source>
</evidence>
<feature type="signal peptide" evidence="3">
    <location>
        <begin position="1"/>
        <end position="19"/>
    </location>
</feature>
<keyword evidence="1" id="KW-0479">Metal-binding</keyword>
<name>A0A1M4UCU3_LOKAT</name>
<sequence length="138" mass="13873">MRSLIALAPLALVAACAGAGMTTTGGTAPVGGAGSTIPAATVQMSDNLQFAPAAVSIQAGQSVRFQNVSSFAQSVSTMADTPAETKVVLMPAGAAPFDSGEIAPNSSYDQSFNIPGTYRYFSDGHAEQGMIGTINVTP</sequence>
<dbReference type="RefSeq" id="WP_072855746.1">
    <property type="nucleotide sequence ID" value="NZ_FQUE01000001.1"/>
</dbReference>
<evidence type="ECO:0000313" key="5">
    <source>
        <dbReference type="EMBL" id="SHE54380.1"/>
    </source>
</evidence>
<accession>A0A1M4UCU3</accession>
<dbReference type="GO" id="GO:0005507">
    <property type="term" value="F:copper ion binding"/>
    <property type="evidence" value="ECO:0007669"/>
    <property type="project" value="InterPro"/>
</dbReference>
<evidence type="ECO:0000313" key="6">
    <source>
        <dbReference type="Proteomes" id="UP000183987"/>
    </source>
</evidence>
<dbReference type="STRING" id="366533.SAMN05444339_101673"/>
<feature type="domain" description="Blue (type 1) copper" evidence="4">
    <location>
        <begin position="44"/>
        <end position="136"/>
    </location>
</feature>
<keyword evidence="2" id="KW-0186">Copper</keyword>
<keyword evidence="6" id="KW-1185">Reference proteome</keyword>
<organism evidence="5 6">
    <name type="scientific">Loktanella atrilutea</name>
    <dbReference type="NCBI Taxonomy" id="366533"/>
    <lineage>
        <taxon>Bacteria</taxon>
        <taxon>Pseudomonadati</taxon>
        <taxon>Pseudomonadota</taxon>
        <taxon>Alphaproteobacteria</taxon>
        <taxon>Rhodobacterales</taxon>
        <taxon>Roseobacteraceae</taxon>
        <taxon>Loktanella</taxon>
    </lineage>
</organism>
<dbReference type="Gene3D" id="2.60.40.420">
    <property type="entry name" value="Cupredoxins - blue copper proteins"/>
    <property type="match status" value="1"/>
</dbReference>
<dbReference type="AlphaFoldDB" id="A0A1M4UCU3"/>
<protein>
    <submittedName>
        <fullName evidence="5">Plastocyanin</fullName>
    </submittedName>
</protein>
<dbReference type="InterPro" id="IPR008972">
    <property type="entry name" value="Cupredoxin"/>
</dbReference>
<evidence type="ECO:0000256" key="3">
    <source>
        <dbReference type="SAM" id="SignalP"/>
    </source>
</evidence>
<proteinExistence type="predicted"/>